<proteinExistence type="inferred from homology"/>
<organism evidence="10 11">
    <name type="scientific">Buddleja alternifolia</name>
    <dbReference type="NCBI Taxonomy" id="168488"/>
    <lineage>
        <taxon>Eukaryota</taxon>
        <taxon>Viridiplantae</taxon>
        <taxon>Streptophyta</taxon>
        <taxon>Embryophyta</taxon>
        <taxon>Tracheophyta</taxon>
        <taxon>Spermatophyta</taxon>
        <taxon>Magnoliopsida</taxon>
        <taxon>eudicotyledons</taxon>
        <taxon>Gunneridae</taxon>
        <taxon>Pentapetalae</taxon>
        <taxon>asterids</taxon>
        <taxon>lamiids</taxon>
        <taxon>Lamiales</taxon>
        <taxon>Scrophulariaceae</taxon>
        <taxon>Buddlejeae</taxon>
        <taxon>Buddleja</taxon>
    </lineage>
</organism>
<evidence type="ECO:0000256" key="3">
    <source>
        <dbReference type="ARBA" id="ARBA00022737"/>
    </source>
</evidence>
<keyword evidence="6" id="KW-0067">ATP-binding</keyword>
<dbReference type="AlphaFoldDB" id="A0AAV6WN80"/>
<gene>
    <name evidence="10" type="ORF">BUALT_Bualt12G0021800</name>
</gene>
<evidence type="ECO:0000256" key="7">
    <source>
        <dbReference type="SAM" id="Coils"/>
    </source>
</evidence>
<evidence type="ECO:0000256" key="4">
    <source>
        <dbReference type="ARBA" id="ARBA00022741"/>
    </source>
</evidence>
<dbReference type="Gene3D" id="1.10.10.10">
    <property type="entry name" value="Winged helix-like DNA-binding domain superfamily/Winged helix DNA-binding domain"/>
    <property type="match status" value="1"/>
</dbReference>
<feature type="domain" description="NB-ARC" evidence="9">
    <location>
        <begin position="158"/>
        <end position="316"/>
    </location>
</feature>
<dbReference type="Gene3D" id="3.80.10.10">
    <property type="entry name" value="Ribonuclease Inhibitor"/>
    <property type="match status" value="1"/>
</dbReference>
<dbReference type="InterPro" id="IPR050905">
    <property type="entry name" value="Plant_NBS-LRR"/>
</dbReference>
<evidence type="ECO:0000313" key="10">
    <source>
        <dbReference type="EMBL" id="KAG8372006.1"/>
    </source>
</evidence>
<dbReference type="PRINTS" id="PR00364">
    <property type="entry name" value="DISEASERSIST"/>
</dbReference>
<dbReference type="InterPro" id="IPR042197">
    <property type="entry name" value="Apaf_helical"/>
</dbReference>
<dbReference type="InterPro" id="IPR002182">
    <property type="entry name" value="NB-ARC"/>
</dbReference>
<feature type="coiled-coil region" evidence="7">
    <location>
        <begin position="38"/>
        <end position="65"/>
    </location>
</feature>
<keyword evidence="3" id="KW-0677">Repeat</keyword>
<comment type="caution">
    <text evidence="10">The sequence shown here is derived from an EMBL/GenBank/DDBJ whole genome shotgun (WGS) entry which is preliminary data.</text>
</comment>
<dbReference type="Pfam" id="PF00931">
    <property type="entry name" value="NB-ARC"/>
    <property type="match status" value="1"/>
</dbReference>
<dbReference type="Gene3D" id="1.10.8.430">
    <property type="entry name" value="Helical domain of apoptotic protease-activating factors"/>
    <property type="match status" value="1"/>
</dbReference>
<dbReference type="PANTHER" id="PTHR33463:SF198">
    <property type="entry name" value="RPP4C3"/>
    <property type="match status" value="1"/>
</dbReference>
<protein>
    <recommendedName>
        <fullName evidence="9">NB-ARC domain-containing protein</fullName>
    </recommendedName>
</protein>
<comment type="similarity">
    <text evidence="1">Belongs to the disease resistance NB-LRR family.</text>
</comment>
<feature type="region of interest" description="Disordered" evidence="8">
    <location>
        <begin position="125"/>
        <end position="146"/>
    </location>
</feature>
<sequence length="795" mass="90554">MEEIAGALVKLTIEELGKVIVAPIKRQFNYLCCFNSNIQSLRKEAKKLEDAGTELQMRVDTAKNNIEGIYPAIETWLESSNSNLKLRVEIEAKIPIPIWNIKSRFLLSRKAKKTTKVMEKLLGDRKPVDPISHPAPPPASGPIPIGETCDFETRKKIEEDIMEALRGGEVNMLGICGMGGVGKTTMAKRIANRAMGEKLFDEVAIVVVSQEVNMSKIQLGISEYLGLKLEDKSIPARAHKLRTRLEGTKKTLVVLDDVWEIPKLEELGIPSGVKECTILLTSRNRGVFNAMDVKNVVGLEILPEEEAWFFFREKVGTCVEGQDLVSIAKKVAKECKGLPIALVIVGRALKDEENKPIWEDALHQLENSNLEGIPEFIKEVYNPLSLSYKFLDNEQKSVFLFCSLFPEDADISLEHLAWYFLGLRIFKKTKNLEATRKRVVSLVKQLKNRFLLLDGDDDHHVKMHDVVRDVAIVIASEKKLMDSNFTSIYGWREHSYSDCTWISMFPQERIKLPIVLKVPSLRLLLIHYSQKSEIQMHDQFFEAIKELDVLSLEYLSFTSFPKTMELLKNLLTLNLESCTDLESISIVGQLLNLQILRCHSCDSITELPAEIGRLIHLRLLDFSYCKSLKRIVPGVISCLVRLEELKMIGSFKGWEAEKNGKERRNASLNELQSLSNLTCLEIEIGDCTLAAEDIRLSSKIVKYEIIFREIHFRETFEKGMYLELPREISLGDWIHIFLRSTEYLELKGDGSNNLDLAQVQNIKTFHFSQCSTASSMLLYQQLYCIIDTAFLACWW</sequence>
<evidence type="ECO:0000256" key="5">
    <source>
        <dbReference type="ARBA" id="ARBA00022821"/>
    </source>
</evidence>
<keyword evidence="11" id="KW-1185">Reference proteome</keyword>
<dbReference type="InterPro" id="IPR032675">
    <property type="entry name" value="LRR_dom_sf"/>
</dbReference>
<dbReference type="PANTHER" id="PTHR33463">
    <property type="entry name" value="NB-ARC DOMAIN-CONTAINING PROTEIN-RELATED"/>
    <property type="match status" value="1"/>
</dbReference>
<evidence type="ECO:0000256" key="2">
    <source>
        <dbReference type="ARBA" id="ARBA00022614"/>
    </source>
</evidence>
<evidence type="ECO:0000313" key="11">
    <source>
        <dbReference type="Proteomes" id="UP000826271"/>
    </source>
</evidence>
<dbReference type="Gene3D" id="3.40.50.300">
    <property type="entry name" value="P-loop containing nucleotide triphosphate hydrolases"/>
    <property type="match status" value="1"/>
</dbReference>
<dbReference type="FunFam" id="3.40.50.300:FF:001091">
    <property type="entry name" value="Probable disease resistance protein At1g61300"/>
    <property type="match status" value="1"/>
</dbReference>
<dbReference type="GO" id="GO:0006952">
    <property type="term" value="P:defense response"/>
    <property type="evidence" value="ECO:0007669"/>
    <property type="project" value="UniProtKB-KW"/>
</dbReference>
<keyword evidence="7" id="KW-0175">Coiled coil</keyword>
<dbReference type="GO" id="GO:0005524">
    <property type="term" value="F:ATP binding"/>
    <property type="evidence" value="ECO:0007669"/>
    <property type="project" value="UniProtKB-KW"/>
</dbReference>
<dbReference type="SUPFAM" id="SSF52540">
    <property type="entry name" value="P-loop containing nucleoside triphosphate hydrolases"/>
    <property type="match status" value="1"/>
</dbReference>
<dbReference type="InterPro" id="IPR036388">
    <property type="entry name" value="WH-like_DNA-bd_sf"/>
</dbReference>
<dbReference type="SUPFAM" id="SSF52058">
    <property type="entry name" value="L domain-like"/>
    <property type="match status" value="1"/>
</dbReference>
<evidence type="ECO:0000256" key="6">
    <source>
        <dbReference type="ARBA" id="ARBA00022840"/>
    </source>
</evidence>
<keyword evidence="2" id="KW-0433">Leucine-rich repeat</keyword>
<dbReference type="InterPro" id="IPR027417">
    <property type="entry name" value="P-loop_NTPase"/>
</dbReference>
<keyword evidence="4" id="KW-0547">Nucleotide-binding</keyword>
<evidence type="ECO:0000259" key="9">
    <source>
        <dbReference type="Pfam" id="PF00931"/>
    </source>
</evidence>
<dbReference type="Proteomes" id="UP000826271">
    <property type="component" value="Unassembled WGS sequence"/>
</dbReference>
<dbReference type="GO" id="GO:0043531">
    <property type="term" value="F:ADP binding"/>
    <property type="evidence" value="ECO:0007669"/>
    <property type="project" value="InterPro"/>
</dbReference>
<evidence type="ECO:0000256" key="1">
    <source>
        <dbReference type="ARBA" id="ARBA00008894"/>
    </source>
</evidence>
<dbReference type="EMBL" id="WHWC01000012">
    <property type="protein sequence ID" value="KAG8372006.1"/>
    <property type="molecule type" value="Genomic_DNA"/>
</dbReference>
<accession>A0AAV6WN80</accession>
<keyword evidence="5" id="KW-0611">Plant defense</keyword>
<reference evidence="10" key="1">
    <citation type="submission" date="2019-10" db="EMBL/GenBank/DDBJ databases">
        <authorList>
            <person name="Zhang R."/>
            <person name="Pan Y."/>
            <person name="Wang J."/>
            <person name="Ma R."/>
            <person name="Yu S."/>
        </authorList>
    </citation>
    <scope>NUCLEOTIDE SEQUENCE</scope>
    <source>
        <strain evidence="10">LA-IB0</strain>
        <tissue evidence="10">Leaf</tissue>
    </source>
</reference>
<name>A0AAV6WN80_9LAMI</name>
<evidence type="ECO:0000256" key="8">
    <source>
        <dbReference type="SAM" id="MobiDB-lite"/>
    </source>
</evidence>